<protein>
    <submittedName>
        <fullName evidence="2">Uncharacterized protein</fullName>
    </submittedName>
</protein>
<dbReference type="EMBL" id="AGNL01046965">
    <property type="protein sequence ID" value="EJK47437.1"/>
    <property type="molecule type" value="Genomic_DNA"/>
</dbReference>
<keyword evidence="3" id="KW-1185">Reference proteome</keyword>
<feature type="compositionally biased region" description="Acidic residues" evidence="1">
    <location>
        <begin position="1"/>
        <end position="12"/>
    </location>
</feature>
<proteinExistence type="predicted"/>
<feature type="region of interest" description="Disordered" evidence="1">
    <location>
        <begin position="1"/>
        <end position="23"/>
    </location>
</feature>
<accession>K0RL64</accession>
<sequence>MSSYESEEEEDECRICRGPAEPG</sequence>
<gene>
    <name evidence="2" type="ORF">THAOC_33839</name>
</gene>
<comment type="caution">
    <text evidence="2">The sequence shown here is derived from an EMBL/GenBank/DDBJ whole genome shotgun (WGS) entry which is preliminary data.</text>
</comment>
<feature type="non-terminal residue" evidence="2">
    <location>
        <position position="23"/>
    </location>
</feature>
<dbReference type="Proteomes" id="UP000266841">
    <property type="component" value="Unassembled WGS sequence"/>
</dbReference>
<evidence type="ECO:0000313" key="3">
    <source>
        <dbReference type="Proteomes" id="UP000266841"/>
    </source>
</evidence>
<name>K0RL64_THAOC</name>
<evidence type="ECO:0000256" key="1">
    <source>
        <dbReference type="SAM" id="MobiDB-lite"/>
    </source>
</evidence>
<reference evidence="2 3" key="1">
    <citation type="journal article" date="2012" name="Genome Biol.">
        <title>Genome and low-iron response of an oceanic diatom adapted to chronic iron limitation.</title>
        <authorList>
            <person name="Lommer M."/>
            <person name="Specht M."/>
            <person name="Roy A.S."/>
            <person name="Kraemer L."/>
            <person name="Andreson R."/>
            <person name="Gutowska M.A."/>
            <person name="Wolf J."/>
            <person name="Bergner S.V."/>
            <person name="Schilhabel M.B."/>
            <person name="Klostermeier U.C."/>
            <person name="Beiko R.G."/>
            <person name="Rosenstiel P."/>
            <person name="Hippler M."/>
            <person name="Laroche J."/>
        </authorList>
    </citation>
    <scope>NUCLEOTIDE SEQUENCE [LARGE SCALE GENOMIC DNA]</scope>
    <source>
        <strain evidence="2 3">CCMP1005</strain>
    </source>
</reference>
<organism evidence="2 3">
    <name type="scientific">Thalassiosira oceanica</name>
    <name type="common">Marine diatom</name>
    <dbReference type="NCBI Taxonomy" id="159749"/>
    <lineage>
        <taxon>Eukaryota</taxon>
        <taxon>Sar</taxon>
        <taxon>Stramenopiles</taxon>
        <taxon>Ochrophyta</taxon>
        <taxon>Bacillariophyta</taxon>
        <taxon>Coscinodiscophyceae</taxon>
        <taxon>Thalassiosirophycidae</taxon>
        <taxon>Thalassiosirales</taxon>
        <taxon>Thalassiosiraceae</taxon>
        <taxon>Thalassiosira</taxon>
    </lineage>
</organism>
<evidence type="ECO:0000313" key="2">
    <source>
        <dbReference type="EMBL" id="EJK47437.1"/>
    </source>
</evidence>
<dbReference type="AlphaFoldDB" id="K0RL64"/>